<evidence type="ECO:0000256" key="2">
    <source>
        <dbReference type="ARBA" id="ARBA00022679"/>
    </source>
</evidence>
<reference evidence="5 6" key="1">
    <citation type="journal article" date="2023" name="Microbiol. Spectr.">
        <title>Symbiosis of Carpenter Bees with Uncharacterized Lactic Acid Bacteria Showing NAD Auxotrophy.</title>
        <authorList>
            <person name="Kawasaki S."/>
            <person name="Ozawa K."/>
            <person name="Mori T."/>
            <person name="Yamamoto A."/>
            <person name="Ito M."/>
            <person name="Ohkuma M."/>
            <person name="Sakamoto M."/>
            <person name="Matsutani M."/>
        </authorList>
    </citation>
    <scope>NUCLEOTIDE SEQUENCE [LARGE SCALE GENOMIC DNA]</scope>
    <source>
        <strain evidence="5 6">Kim37-2</strain>
    </source>
</reference>
<evidence type="ECO:0000259" key="4">
    <source>
        <dbReference type="Pfam" id="PF00294"/>
    </source>
</evidence>
<dbReference type="InterPro" id="IPR052700">
    <property type="entry name" value="Carb_kinase_PfkB-like"/>
</dbReference>
<proteinExistence type="inferred from homology"/>
<dbReference type="CDD" id="cd01166">
    <property type="entry name" value="KdgK"/>
    <property type="match status" value="1"/>
</dbReference>
<organism evidence="5 6">
    <name type="scientific">Bombiscardovia nodaiensis</name>
    <dbReference type="NCBI Taxonomy" id="2932181"/>
    <lineage>
        <taxon>Bacteria</taxon>
        <taxon>Bacillati</taxon>
        <taxon>Actinomycetota</taxon>
        <taxon>Actinomycetes</taxon>
        <taxon>Bifidobacteriales</taxon>
        <taxon>Bifidobacteriaceae</taxon>
        <taxon>Bombiscardovia</taxon>
    </lineage>
</organism>
<dbReference type="InterPro" id="IPR002173">
    <property type="entry name" value="Carboh/pur_kinase_PfkB_CS"/>
</dbReference>
<comment type="similarity">
    <text evidence="1">Belongs to the carbohydrate kinase PfkB family.</text>
</comment>
<feature type="domain" description="Carbohydrate kinase PfkB" evidence="4">
    <location>
        <begin position="42"/>
        <end position="337"/>
    </location>
</feature>
<evidence type="ECO:0000313" key="5">
    <source>
        <dbReference type="EMBL" id="BDR52178.1"/>
    </source>
</evidence>
<sequence length="359" mass="37984">MPVKGVGDGAADEDVSTMNAPVQGQDFAPEELKGRAQQGAVLLVGEPMVLFTAEQTGDLQHVQRFNASIAGAELNVAVGLTRLGRKVVYLTRVGQDPFGVKIREFLQREGIDDSQLKVDPHHSTGFMLKSKVTQGDPATAYWRAGSAASALGPSDIEQVDLSGITLLHLTGILPALSPSAAQVTRALMDKAHSDGVFVSFDPNLRPALWESQEAMCSTMRDLCSRADLVLPGIGEGEQLFGVSKIEEIGQAFVRNGAHYAVVKDGPRGAYATDGTHAVYVPAFVVSKVVDTVGAGDGFAAGLLSALLEGQTFGQAMERACAIGAMQTQVVSDNEGLPSPQELKAFMSSHPRYQAQAARH</sequence>
<dbReference type="Gene3D" id="3.40.1190.20">
    <property type="match status" value="1"/>
</dbReference>
<evidence type="ECO:0000313" key="6">
    <source>
        <dbReference type="Proteomes" id="UP001321766"/>
    </source>
</evidence>
<dbReference type="PROSITE" id="PS00584">
    <property type="entry name" value="PFKB_KINASES_2"/>
    <property type="match status" value="1"/>
</dbReference>
<keyword evidence="3" id="KW-0418">Kinase</keyword>
<gene>
    <name evidence="5" type="primary">kdgK</name>
    <name evidence="5" type="ORF">KIM372_00850</name>
</gene>
<keyword evidence="6" id="KW-1185">Reference proteome</keyword>
<name>A0ABN6S9U8_9BIFI</name>
<evidence type="ECO:0000256" key="3">
    <source>
        <dbReference type="ARBA" id="ARBA00022777"/>
    </source>
</evidence>
<protein>
    <submittedName>
        <fullName evidence="5">2-dehydro-3-deoxygluconokinase</fullName>
    </submittedName>
</protein>
<dbReference type="EMBL" id="AP026798">
    <property type="protein sequence ID" value="BDR52178.1"/>
    <property type="molecule type" value="Genomic_DNA"/>
</dbReference>
<dbReference type="InterPro" id="IPR011611">
    <property type="entry name" value="PfkB_dom"/>
</dbReference>
<dbReference type="Pfam" id="PF00294">
    <property type="entry name" value="PfkB"/>
    <property type="match status" value="1"/>
</dbReference>
<dbReference type="PANTHER" id="PTHR43320:SF2">
    <property type="entry name" value="2-DEHYDRO-3-DEOXYGLUCONOKINASE_2-DEHYDRO-3-DEOXYGALACTONOKINASE"/>
    <property type="match status" value="1"/>
</dbReference>
<dbReference type="PANTHER" id="PTHR43320">
    <property type="entry name" value="SUGAR KINASE"/>
    <property type="match status" value="1"/>
</dbReference>
<dbReference type="SUPFAM" id="SSF53613">
    <property type="entry name" value="Ribokinase-like"/>
    <property type="match status" value="1"/>
</dbReference>
<keyword evidence="2" id="KW-0808">Transferase</keyword>
<dbReference type="Proteomes" id="UP001321766">
    <property type="component" value="Chromosome"/>
</dbReference>
<accession>A0ABN6S9U8</accession>
<dbReference type="InterPro" id="IPR029056">
    <property type="entry name" value="Ribokinase-like"/>
</dbReference>
<evidence type="ECO:0000256" key="1">
    <source>
        <dbReference type="ARBA" id="ARBA00010688"/>
    </source>
</evidence>